<dbReference type="InterPro" id="IPR036271">
    <property type="entry name" value="Tet_transcr_reg_TetR-rel_C_sf"/>
</dbReference>
<accession>A0A401YYC8</accession>
<sequence>MPTSDGRRVRRGAGAGPRLSGSTRLPRGRSSSVRHRPGLIRIRTIARQQYGRRRGRRRGDHRAGEAADTAPADVAPARLIRSSWRILDRHSTLFAAVSATLTPDRMRERHERLLGPIRRLLLDGRTAGTIRADLPADWLVTVLYSLVHAAAAEVQAGRLTAEAAPEVLTTTILAAVRP</sequence>
<dbReference type="SUPFAM" id="SSF48498">
    <property type="entry name" value="Tetracyclin repressor-like, C-terminal domain"/>
    <property type="match status" value="1"/>
</dbReference>
<dbReference type="Gene3D" id="1.10.357.10">
    <property type="entry name" value="Tetracycline Repressor, domain 2"/>
    <property type="match status" value="1"/>
</dbReference>
<name>A0A401YYC8_9ACTN</name>
<organism evidence="2 3">
    <name type="scientific">Embleya hyalina</name>
    <dbReference type="NCBI Taxonomy" id="516124"/>
    <lineage>
        <taxon>Bacteria</taxon>
        <taxon>Bacillati</taxon>
        <taxon>Actinomycetota</taxon>
        <taxon>Actinomycetes</taxon>
        <taxon>Kitasatosporales</taxon>
        <taxon>Streptomycetaceae</taxon>
        <taxon>Embleya</taxon>
    </lineage>
</organism>
<feature type="region of interest" description="Disordered" evidence="1">
    <location>
        <begin position="1"/>
        <end position="70"/>
    </location>
</feature>
<evidence type="ECO:0000256" key="1">
    <source>
        <dbReference type="SAM" id="MobiDB-lite"/>
    </source>
</evidence>
<evidence type="ECO:0000313" key="2">
    <source>
        <dbReference type="EMBL" id="GCD99601.1"/>
    </source>
</evidence>
<proteinExistence type="predicted"/>
<dbReference type="EMBL" id="BIFH01000033">
    <property type="protein sequence ID" value="GCD99601.1"/>
    <property type="molecule type" value="Genomic_DNA"/>
</dbReference>
<gene>
    <name evidence="2" type="ORF">EHYA_07323</name>
</gene>
<evidence type="ECO:0000313" key="3">
    <source>
        <dbReference type="Proteomes" id="UP000286931"/>
    </source>
</evidence>
<protein>
    <recommendedName>
        <fullName evidence="4">TetR family transcriptional regulator</fullName>
    </recommendedName>
</protein>
<comment type="caution">
    <text evidence="2">The sequence shown here is derived from an EMBL/GenBank/DDBJ whole genome shotgun (WGS) entry which is preliminary data.</text>
</comment>
<evidence type="ECO:0008006" key="4">
    <source>
        <dbReference type="Google" id="ProtNLM"/>
    </source>
</evidence>
<dbReference type="Proteomes" id="UP000286931">
    <property type="component" value="Unassembled WGS sequence"/>
</dbReference>
<feature type="compositionally biased region" description="Basic residues" evidence="1">
    <location>
        <begin position="50"/>
        <end position="60"/>
    </location>
</feature>
<reference evidence="2 3" key="1">
    <citation type="submission" date="2018-12" db="EMBL/GenBank/DDBJ databases">
        <title>Draft genome sequence of Embleya hyalina NBRC 13850T.</title>
        <authorList>
            <person name="Komaki H."/>
            <person name="Hosoyama A."/>
            <person name="Kimura A."/>
            <person name="Ichikawa N."/>
            <person name="Tamura T."/>
        </authorList>
    </citation>
    <scope>NUCLEOTIDE SEQUENCE [LARGE SCALE GENOMIC DNA]</scope>
    <source>
        <strain evidence="2 3">NBRC 13850</strain>
    </source>
</reference>
<dbReference type="AlphaFoldDB" id="A0A401YYC8"/>
<keyword evidence="3" id="KW-1185">Reference proteome</keyword>